<evidence type="ECO:0000256" key="1">
    <source>
        <dbReference type="ARBA" id="ARBA00022679"/>
    </source>
</evidence>
<accession>A0ABW4IDC9</accession>
<keyword evidence="2 4" id="KW-0012">Acyltransferase</keyword>
<organism evidence="4 5">
    <name type="scientific">Pseudopedobacter beijingensis</name>
    <dbReference type="NCBI Taxonomy" id="1207056"/>
    <lineage>
        <taxon>Bacteria</taxon>
        <taxon>Pseudomonadati</taxon>
        <taxon>Bacteroidota</taxon>
        <taxon>Sphingobacteriia</taxon>
        <taxon>Sphingobacteriales</taxon>
        <taxon>Sphingobacteriaceae</taxon>
        <taxon>Pseudopedobacter</taxon>
    </lineage>
</organism>
<dbReference type="EMBL" id="JBHUDG010000019">
    <property type="protein sequence ID" value="MFD1630733.1"/>
    <property type="molecule type" value="Genomic_DNA"/>
</dbReference>
<dbReference type="PANTHER" id="PTHR10545:SF29">
    <property type="entry name" value="GH14572P-RELATED"/>
    <property type="match status" value="1"/>
</dbReference>
<evidence type="ECO:0000313" key="4">
    <source>
        <dbReference type="EMBL" id="MFD1630733.1"/>
    </source>
</evidence>
<reference evidence="5" key="1">
    <citation type="journal article" date="2019" name="Int. J. Syst. Evol. Microbiol.">
        <title>The Global Catalogue of Microorganisms (GCM) 10K type strain sequencing project: providing services to taxonomists for standard genome sequencing and annotation.</title>
        <authorList>
            <consortium name="The Broad Institute Genomics Platform"/>
            <consortium name="The Broad Institute Genome Sequencing Center for Infectious Disease"/>
            <person name="Wu L."/>
            <person name="Ma J."/>
        </authorList>
    </citation>
    <scope>NUCLEOTIDE SEQUENCE [LARGE SCALE GENOMIC DNA]</scope>
    <source>
        <strain evidence="5">CCUG 53762</strain>
    </source>
</reference>
<protein>
    <submittedName>
        <fullName evidence="4">GNAT family N-acetyltransferase</fullName>
        <ecNumber evidence="4">2.3.-.-</ecNumber>
    </submittedName>
</protein>
<dbReference type="Proteomes" id="UP001597118">
    <property type="component" value="Unassembled WGS sequence"/>
</dbReference>
<dbReference type="InterPro" id="IPR051016">
    <property type="entry name" value="Diverse_Substrate_AcTransf"/>
</dbReference>
<dbReference type="PANTHER" id="PTHR10545">
    <property type="entry name" value="DIAMINE N-ACETYLTRANSFERASE"/>
    <property type="match status" value="1"/>
</dbReference>
<proteinExistence type="predicted"/>
<sequence>MIRKATQNDLPKLEELYFLLFEQMADYEPYYRKATHQDQHFLRSVIAEENNFAAFVYDLDKDVKGFAIVQMQETLPYNCFVPLKYAYLIDIVVEVGMRRKGIGKALINQVKIWAKENKADYLELQVLMKNKDAAALYLREGFEIFSQSMRVRID</sequence>
<dbReference type="InterPro" id="IPR000182">
    <property type="entry name" value="GNAT_dom"/>
</dbReference>
<gene>
    <name evidence="4" type="ORF">ACFSAH_12655</name>
</gene>
<dbReference type="InterPro" id="IPR016181">
    <property type="entry name" value="Acyl_CoA_acyltransferase"/>
</dbReference>
<keyword evidence="1 4" id="KW-0808">Transferase</keyword>
<dbReference type="PROSITE" id="PS51186">
    <property type="entry name" value="GNAT"/>
    <property type="match status" value="1"/>
</dbReference>
<name>A0ABW4IDC9_9SPHI</name>
<dbReference type="SUPFAM" id="SSF55729">
    <property type="entry name" value="Acyl-CoA N-acyltransferases (Nat)"/>
    <property type="match status" value="1"/>
</dbReference>
<comment type="caution">
    <text evidence="4">The sequence shown here is derived from an EMBL/GenBank/DDBJ whole genome shotgun (WGS) entry which is preliminary data.</text>
</comment>
<feature type="domain" description="N-acetyltransferase" evidence="3">
    <location>
        <begin position="1"/>
        <end position="154"/>
    </location>
</feature>
<dbReference type="Pfam" id="PF00583">
    <property type="entry name" value="Acetyltransf_1"/>
    <property type="match status" value="1"/>
</dbReference>
<evidence type="ECO:0000259" key="3">
    <source>
        <dbReference type="PROSITE" id="PS51186"/>
    </source>
</evidence>
<dbReference type="GO" id="GO:0016746">
    <property type="term" value="F:acyltransferase activity"/>
    <property type="evidence" value="ECO:0007669"/>
    <property type="project" value="UniProtKB-KW"/>
</dbReference>
<dbReference type="EC" id="2.3.-.-" evidence="4"/>
<evidence type="ECO:0000256" key="2">
    <source>
        <dbReference type="ARBA" id="ARBA00023315"/>
    </source>
</evidence>
<keyword evidence="5" id="KW-1185">Reference proteome</keyword>
<evidence type="ECO:0000313" key="5">
    <source>
        <dbReference type="Proteomes" id="UP001597118"/>
    </source>
</evidence>
<dbReference type="Gene3D" id="3.40.630.30">
    <property type="match status" value="1"/>
</dbReference>
<dbReference type="CDD" id="cd04301">
    <property type="entry name" value="NAT_SF"/>
    <property type="match status" value="1"/>
</dbReference>
<dbReference type="RefSeq" id="WP_379663109.1">
    <property type="nucleotide sequence ID" value="NZ_JBHUDG010000019.1"/>
</dbReference>